<feature type="compositionally biased region" description="Polar residues" evidence="1">
    <location>
        <begin position="168"/>
        <end position="178"/>
    </location>
</feature>
<keyword evidence="4" id="KW-1185">Reference proteome</keyword>
<dbReference type="Proteomes" id="UP001172457">
    <property type="component" value="Chromosome 4"/>
</dbReference>
<dbReference type="Gene3D" id="1.10.8.850">
    <property type="entry name" value="Histone-lysine N methyltransferase , C-terminal domain-like"/>
    <property type="match status" value="1"/>
</dbReference>
<evidence type="ECO:0000313" key="3">
    <source>
        <dbReference type="EMBL" id="KAJ9554029.1"/>
    </source>
</evidence>
<feature type="domain" description="WIYLD" evidence="2">
    <location>
        <begin position="30"/>
        <end position="90"/>
    </location>
</feature>
<reference evidence="3" key="1">
    <citation type="submission" date="2023-03" db="EMBL/GenBank/DDBJ databases">
        <title>Chromosome-scale reference genome and RAD-based genetic map of yellow starthistle (Centaurea solstitialis) reveal putative structural variation and QTLs associated with invader traits.</title>
        <authorList>
            <person name="Reatini B."/>
            <person name="Cang F.A."/>
            <person name="Jiang Q."/>
            <person name="Mckibben M.T.W."/>
            <person name="Barker M.S."/>
            <person name="Rieseberg L.H."/>
            <person name="Dlugosch K.M."/>
        </authorList>
    </citation>
    <scope>NUCLEOTIDE SEQUENCE</scope>
    <source>
        <strain evidence="3">CAN-66</strain>
        <tissue evidence="3">Leaf</tissue>
    </source>
</reference>
<dbReference type="PANTHER" id="PTHR34271">
    <property type="entry name" value="NUCLEOLAR HISTONE METHYLTRANSFERASE-RELATED PROTEIN"/>
    <property type="match status" value="1"/>
</dbReference>
<dbReference type="PANTHER" id="PTHR34271:SF19">
    <property type="entry name" value="HISTONE-LYSINE N-METHYLTRANSFERASE"/>
    <property type="match status" value="1"/>
</dbReference>
<accession>A0AA38WLC3</accession>
<evidence type="ECO:0000256" key="1">
    <source>
        <dbReference type="SAM" id="MobiDB-lite"/>
    </source>
</evidence>
<comment type="caution">
    <text evidence="3">The sequence shown here is derived from an EMBL/GenBank/DDBJ whole genome shotgun (WGS) entry which is preliminary data.</text>
</comment>
<gene>
    <name evidence="3" type="ORF">OSB04_018074</name>
</gene>
<proteinExistence type="predicted"/>
<dbReference type="EMBL" id="JARYMX010000004">
    <property type="protein sequence ID" value="KAJ9554029.1"/>
    <property type="molecule type" value="Genomic_DNA"/>
</dbReference>
<feature type="compositionally biased region" description="Low complexity" evidence="1">
    <location>
        <begin position="128"/>
        <end position="139"/>
    </location>
</feature>
<dbReference type="Pfam" id="PF10440">
    <property type="entry name" value="WIYLD"/>
    <property type="match status" value="1"/>
</dbReference>
<protein>
    <recommendedName>
        <fullName evidence="2">WIYLD domain-containing protein</fullName>
    </recommendedName>
</protein>
<dbReference type="InterPro" id="IPR043017">
    <property type="entry name" value="WIYLD_dom_sf"/>
</dbReference>
<evidence type="ECO:0000259" key="2">
    <source>
        <dbReference type="Pfam" id="PF10440"/>
    </source>
</evidence>
<name>A0AA38WLC3_9ASTR</name>
<organism evidence="3 4">
    <name type="scientific">Centaurea solstitialis</name>
    <name type="common">yellow star-thistle</name>
    <dbReference type="NCBI Taxonomy" id="347529"/>
    <lineage>
        <taxon>Eukaryota</taxon>
        <taxon>Viridiplantae</taxon>
        <taxon>Streptophyta</taxon>
        <taxon>Embryophyta</taxon>
        <taxon>Tracheophyta</taxon>
        <taxon>Spermatophyta</taxon>
        <taxon>Magnoliopsida</taxon>
        <taxon>eudicotyledons</taxon>
        <taxon>Gunneridae</taxon>
        <taxon>Pentapetalae</taxon>
        <taxon>asterids</taxon>
        <taxon>campanulids</taxon>
        <taxon>Asterales</taxon>
        <taxon>Asteraceae</taxon>
        <taxon>Carduoideae</taxon>
        <taxon>Cardueae</taxon>
        <taxon>Centaureinae</taxon>
        <taxon>Centaurea</taxon>
    </lineage>
</organism>
<feature type="region of interest" description="Disordered" evidence="1">
    <location>
        <begin position="121"/>
        <end position="184"/>
    </location>
</feature>
<feature type="compositionally biased region" description="Basic and acidic residues" evidence="1">
    <location>
        <begin position="144"/>
        <end position="162"/>
    </location>
</feature>
<sequence>MPSSSSFTLFHHLLQRFLQSSSMAPKRRRKAGLTRMDAALDQMSSFGFSRQLVRKTVRNLLKVYGGDDGWIFIEEGGYKVLLGVLLDEQETTEQTQSLLPDASSSKIGSSGTELVTAESYEVAAEGTSSPGNNNASSANYTGSENKERWKDIGLDETTEKSPFDSGDNDSANGVNPQCSEDPPVLESALVPADSDTPVNVPIRRHKPCYGWISDDDDSDGEPKFIALTPAN</sequence>
<dbReference type="AlphaFoldDB" id="A0AA38WLC3"/>
<evidence type="ECO:0000313" key="4">
    <source>
        <dbReference type="Proteomes" id="UP001172457"/>
    </source>
</evidence>
<dbReference type="InterPro" id="IPR018848">
    <property type="entry name" value="WIYLD_domain"/>
</dbReference>